<dbReference type="Proteomes" id="UP001257627">
    <property type="component" value="Unassembled WGS sequence"/>
</dbReference>
<evidence type="ECO:0000313" key="2">
    <source>
        <dbReference type="EMBL" id="MDU8995849.1"/>
    </source>
</evidence>
<accession>A0ABU3UPJ4</accession>
<proteinExistence type="predicted"/>
<comment type="caution">
    <text evidence="2">The sequence shown here is derived from an EMBL/GenBank/DDBJ whole genome shotgun (WGS) entry which is preliminary data.</text>
</comment>
<name>A0ABU3UPJ4_9ACTN</name>
<protein>
    <submittedName>
        <fullName evidence="2">Uncharacterized protein</fullName>
    </submittedName>
</protein>
<dbReference type="EMBL" id="JARAKF010000001">
    <property type="protein sequence ID" value="MDU8995849.1"/>
    <property type="molecule type" value="Genomic_DNA"/>
</dbReference>
<sequence>MSRSRISRSHGVLLPPPGGAAPVRGPVGRADHDAVFHPLLDVLSAVAERGGRLDAAEAAGFARALERANASLERRLKERASATSAAPSVTGVTGVTDRAGVAGADPVAVAVADPVAELLAQLQSTVDGLVKVLTGALGTVTGLLSPVVGVVTGLLGGGPSGLPALPTAGSPAPPSR</sequence>
<feature type="region of interest" description="Disordered" evidence="1">
    <location>
        <begin position="1"/>
        <end position="26"/>
    </location>
</feature>
<evidence type="ECO:0000313" key="3">
    <source>
        <dbReference type="Proteomes" id="UP001257627"/>
    </source>
</evidence>
<gene>
    <name evidence="2" type="ORF">PU648_26550</name>
</gene>
<dbReference type="RefSeq" id="WP_316733644.1">
    <property type="nucleotide sequence ID" value="NZ_JARAKF010000001.1"/>
</dbReference>
<reference evidence="2 3" key="1">
    <citation type="submission" date="2023-02" db="EMBL/GenBank/DDBJ databases">
        <authorList>
            <person name="Maleckis M."/>
        </authorList>
    </citation>
    <scope>NUCLEOTIDE SEQUENCE [LARGE SCALE GENOMIC DNA]</scope>
    <source>
        <strain evidence="2 3">P8-A2</strain>
    </source>
</reference>
<evidence type="ECO:0000256" key="1">
    <source>
        <dbReference type="SAM" id="MobiDB-lite"/>
    </source>
</evidence>
<organism evidence="2 3">
    <name type="scientific">Streptomyces mirabilis</name>
    <dbReference type="NCBI Taxonomy" id="68239"/>
    <lineage>
        <taxon>Bacteria</taxon>
        <taxon>Bacillati</taxon>
        <taxon>Actinomycetota</taxon>
        <taxon>Actinomycetes</taxon>
        <taxon>Kitasatosporales</taxon>
        <taxon>Streptomycetaceae</taxon>
        <taxon>Streptomyces</taxon>
    </lineage>
</organism>
<keyword evidence="3" id="KW-1185">Reference proteome</keyword>